<evidence type="ECO:0000256" key="3">
    <source>
        <dbReference type="ARBA" id="ARBA00022763"/>
    </source>
</evidence>
<keyword evidence="4" id="KW-0238">DNA-binding</keyword>
<feature type="compositionally biased region" description="Basic and acidic residues" evidence="6">
    <location>
        <begin position="107"/>
        <end position="120"/>
    </location>
</feature>
<feature type="compositionally biased region" description="Basic and acidic residues" evidence="6">
    <location>
        <begin position="260"/>
        <end position="269"/>
    </location>
</feature>
<dbReference type="GO" id="GO:0071821">
    <property type="term" value="C:FANCM-MHF complex"/>
    <property type="evidence" value="ECO:0007669"/>
    <property type="project" value="InterPro"/>
</dbReference>
<proteinExistence type="inferred from homology"/>
<dbReference type="PANTHER" id="PTHR22980">
    <property type="entry name" value="CORTISTATIN"/>
    <property type="match status" value="1"/>
</dbReference>
<sequence length="470" mass="50653">ELQKSIQVSVLKSADDVCEDIRTQGGKVQFDPGVVAHVSALVWDTVSSDWTSDLLAFSNHAGRETVNVSDVMLILRRNRRLLDLVSTVADIDIGEYERPVAKRQRVNNKESRAKRADKGGTSKTGASARKNSAGPASGASGRPLSSSVVEVAKSEPNNEVEVLSEQKVEDDGSRAMQPAAGCSGEDHKDVASMFDDMGLAVPIQVSSPKTSTPLPTSSGIQQSSAKECSTPKTRGYRRCPPGHQAEVATGTAESRALKKSVIDTNKEPKNASTRAPMVSRSPEPEPRRSSSPDLFGTPVKVSENFDDDDWEIPVTQRPMDTSRGDKSGHSRCSTKNIDVESKKTEGGWSAKFSEFSFLDTESTDAAKSTSSRRPPAKQSGQSRQSASGSRDTTKSTTPKQISSTTPKSRSARPLSATLQPDTSCRSRSRSSLEKSRASSRGSTDNLSQRIDLHSSMSAQNHDSDDDFFDL</sequence>
<keyword evidence="5" id="KW-0234">DNA repair</keyword>
<dbReference type="GO" id="GO:0000712">
    <property type="term" value="P:resolution of meiotic recombination intermediates"/>
    <property type="evidence" value="ECO:0007669"/>
    <property type="project" value="TreeGrafter"/>
</dbReference>
<feature type="compositionally biased region" description="Low complexity" evidence="6">
    <location>
        <begin position="206"/>
        <end position="218"/>
    </location>
</feature>
<feature type="compositionally biased region" description="Basic and acidic residues" evidence="6">
    <location>
        <begin position="164"/>
        <end position="173"/>
    </location>
</feature>
<name>A0A7I4Z8X2_HAECO</name>
<evidence type="ECO:0000313" key="7">
    <source>
        <dbReference type="Proteomes" id="UP000025227"/>
    </source>
</evidence>
<keyword evidence="7" id="KW-1185">Reference proteome</keyword>
<dbReference type="InterPro" id="IPR009072">
    <property type="entry name" value="Histone-fold"/>
</dbReference>
<keyword evidence="3" id="KW-0227">DNA damage</keyword>
<accession>A0A7I4Z8X2</accession>
<dbReference type="OMA" id="LNAPVEC"/>
<dbReference type="GO" id="GO:0006281">
    <property type="term" value="P:DNA repair"/>
    <property type="evidence" value="ECO:0007669"/>
    <property type="project" value="UniProtKB-KW"/>
</dbReference>
<feature type="compositionally biased region" description="Polar residues" evidence="6">
    <location>
        <begin position="359"/>
        <end position="372"/>
    </location>
</feature>
<dbReference type="InterPro" id="IPR029003">
    <property type="entry name" value="CENP-S/Mhf1"/>
</dbReference>
<evidence type="ECO:0000313" key="8">
    <source>
        <dbReference type="WBParaSite" id="HCON_00193950-00001"/>
    </source>
</evidence>
<dbReference type="GO" id="GO:0003677">
    <property type="term" value="F:DNA binding"/>
    <property type="evidence" value="ECO:0007669"/>
    <property type="project" value="UniProtKB-KW"/>
</dbReference>
<evidence type="ECO:0000256" key="6">
    <source>
        <dbReference type="SAM" id="MobiDB-lite"/>
    </source>
</evidence>
<dbReference type="Gene3D" id="1.10.20.10">
    <property type="entry name" value="Histone, subunit A"/>
    <property type="match status" value="1"/>
</dbReference>
<feature type="region of interest" description="Disordered" evidence="6">
    <location>
        <begin position="205"/>
        <end position="470"/>
    </location>
</feature>
<dbReference type="AlphaFoldDB" id="A0A7I4Z8X2"/>
<evidence type="ECO:0000256" key="4">
    <source>
        <dbReference type="ARBA" id="ARBA00023125"/>
    </source>
</evidence>
<organism evidence="7 8">
    <name type="scientific">Haemonchus contortus</name>
    <name type="common">Barber pole worm</name>
    <dbReference type="NCBI Taxonomy" id="6289"/>
    <lineage>
        <taxon>Eukaryota</taxon>
        <taxon>Metazoa</taxon>
        <taxon>Ecdysozoa</taxon>
        <taxon>Nematoda</taxon>
        <taxon>Chromadorea</taxon>
        <taxon>Rhabditida</taxon>
        <taxon>Rhabditina</taxon>
        <taxon>Rhabditomorpha</taxon>
        <taxon>Strongyloidea</taxon>
        <taxon>Trichostrongylidae</taxon>
        <taxon>Haemonchus</taxon>
    </lineage>
</organism>
<dbReference type="OrthoDB" id="1872155at2759"/>
<dbReference type="GO" id="GO:0031297">
    <property type="term" value="P:replication fork processing"/>
    <property type="evidence" value="ECO:0007669"/>
    <property type="project" value="TreeGrafter"/>
</dbReference>
<feature type="compositionally biased region" description="Polar residues" evidence="6">
    <location>
        <begin position="219"/>
        <end position="232"/>
    </location>
</feature>
<protein>
    <recommendedName>
        <fullName evidence="2">Centromere protein S</fullName>
    </recommendedName>
</protein>
<feature type="compositionally biased region" description="Polar residues" evidence="6">
    <location>
        <begin position="443"/>
        <end position="460"/>
    </location>
</feature>
<evidence type="ECO:0000256" key="2">
    <source>
        <dbReference type="ARBA" id="ARBA00016400"/>
    </source>
</evidence>
<feature type="region of interest" description="Disordered" evidence="6">
    <location>
        <begin position="101"/>
        <end position="185"/>
    </location>
</feature>
<dbReference type="Proteomes" id="UP000025227">
    <property type="component" value="Unplaced"/>
</dbReference>
<reference evidence="8" key="1">
    <citation type="submission" date="2020-12" db="UniProtKB">
        <authorList>
            <consortium name="WormBaseParasite"/>
        </authorList>
    </citation>
    <scope>IDENTIFICATION</scope>
    <source>
        <strain evidence="8">MHco3</strain>
    </source>
</reference>
<dbReference type="GO" id="GO:0003682">
    <property type="term" value="F:chromatin binding"/>
    <property type="evidence" value="ECO:0007669"/>
    <property type="project" value="TreeGrafter"/>
</dbReference>
<dbReference type="PANTHER" id="PTHR22980:SF0">
    <property type="entry name" value="CENTROMERE PROTEIN S"/>
    <property type="match status" value="1"/>
</dbReference>
<comment type="similarity">
    <text evidence="1">Belongs to the TAF9 family. CENP-S/MHF1 subfamily.</text>
</comment>
<evidence type="ECO:0000256" key="1">
    <source>
        <dbReference type="ARBA" id="ARBA00006612"/>
    </source>
</evidence>
<feature type="compositionally biased region" description="Polar residues" evidence="6">
    <location>
        <begin position="394"/>
        <end position="408"/>
    </location>
</feature>
<dbReference type="GO" id="GO:0046982">
    <property type="term" value="F:protein heterodimerization activity"/>
    <property type="evidence" value="ECO:0007669"/>
    <property type="project" value="InterPro"/>
</dbReference>
<feature type="compositionally biased region" description="Low complexity" evidence="6">
    <location>
        <begin position="378"/>
        <end position="390"/>
    </location>
</feature>
<dbReference type="Pfam" id="PF15630">
    <property type="entry name" value="CENP-S"/>
    <property type="match status" value="1"/>
</dbReference>
<dbReference type="SUPFAM" id="SSF47113">
    <property type="entry name" value="Histone-fold"/>
    <property type="match status" value="1"/>
</dbReference>
<evidence type="ECO:0000256" key="5">
    <source>
        <dbReference type="ARBA" id="ARBA00023204"/>
    </source>
</evidence>
<dbReference type="WBParaSite" id="HCON_00193950-00001">
    <property type="protein sequence ID" value="HCON_00193950-00001"/>
    <property type="gene ID" value="HCON_00193950"/>
</dbReference>